<name>A0A285MGU3_9FLAO</name>
<sequence length="236" mass="25035">MKGLKLFSMAMLAMAVTMVSCSGEDGETGAQGIQGPIGEQGPQGPVGSAGDNGDNCWDLNGNGTADFDTEDSNNDGEVNALDCQGMDGTNGNANVIKADLAIGEFFSDNKYTTDFETVGLGITNEEVANYTYLFYLIGSAPANRIFPIPGALISNNTYARVVYDELGNLDIFWYNTDDDTPHTFAPGTYTFIRVVAIENSVLTGKNGNGDVMASLKAAGVDTNDYEAVASYFDLED</sequence>
<evidence type="ECO:0000313" key="3">
    <source>
        <dbReference type="EMBL" id="SNY95176.1"/>
    </source>
</evidence>
<proteinExistence type="predicted"/>
<dbReference type="Gene3D" id="1.20.5.320">
    <property type="entry name" value="6-Phosphogluconate Dehydrogenase, domain 3"/>
    <property type="match status" value="1"/>
</dbReference>
<dbReference type="Proteomes" id="UP000219048">
    <property type="component" value="Unassembled WGS sequence"/>
</dbReference>
<dbReference type="RefSeq" id="WP_097044502.1">
    <property type="nucleotide sequence ID" value="NZ_OBEH01000001.1"/>
</dbReference>
<protein>
    <recommendedName>
        <fullName evidence="5">Collagen-like protein</fullName>
    </recommendedName>
</protein>
<feature type="chain" id="PRO_5012628561" description="Collagen-like protein" evidence="2">
    <location>
        <begin position="23"/>
        <end position="236"/>
    </location>
</feature>
<keyword evidence="2" id="KW-0732">Signal</keyword>
<gene>
    <name evidence="3" type="ORF">SAMN06265377_0842</name>
</gene>
<evidence type="ECO:0000256" key="1">
    <source>
        <dbReference type="SAM" id="MobiDB-lite"/>
    </source>
</evidence>
<keyword evidence="4" id="KW-1185">Reference proteome</keyword>
<evidence type="ECO:0000313" key="4">
    <source>
        <dbReference type="Proteomes" id="UP000219048"/>
    </source>
</evidence>
<accession>A0A285MGU3</accession>
<feature type="compositionally biased region" description="Low complexity" evidence="1">
    <location>
        <begin position="30"/>
        <end position="46"/>
    </location>
</feature>
<dbReference type="PROSITE" id="PS51257">
    <property type="entry name" value="PROKAR_LIPOPROTEIN"/>
    <property type="match status" value="1"/>
</dbReference>
<dbReference type="AlphaFoldDB" id="A0A285MGU3"/>
<dbReference type="EMBL" id="OBEH01000001">
    <property type="protein sequence ID" value="SNY95176.1"/>
    <property type="molecule type" value="Genomic_DNA"/>
</dbReference>
<reference evidence="4" key="1">
    <citation type="submission" date="2017-09" db="EMBL/GenBank/DDBJ databases">
        <authorList>
            <person name="Varghese N."/>
            <person name="Submissions S."/>
        </authorList>
    </citation>
    <scope>NUCLEOTIDE SEQUENCE [LARGE SCALE GENOMIC DNA]</scope>
    <source>
        <strain evidence="4">DSM 25885</strain>
    </source>
</reference>
<feature type="signal peptide" evidence="2">
    <location>
        <begin position="1"/>
        <end position="22"/>
    </location>
</feature>
<feature type="region of interest" description="Disordered" evidence="1">
    <location>
        <begin position="24"/>
        <end position="78"/>
    </location>
</feature>
<dbReference type="OrthoDB" id="679784at2"/>
<organism evidence="3 4">
    <name type="scientific">Flagellimonas pacifica</name>
    <dbReference type="NCBI Taxonomy" id="1247520"/>
    <lineage>
        <taxon>Bacteria</taxon>
        <taxon>Pseudomonadati</taxon>
        <taxon>Bacteroidota</taxon>
        <taxon>Flavobacteriia</taxon>
        <taxon>Flavobacteriales</taxon>
        <taxon>Flavobacteriaceae</taxon>
        <taxon>Flagellimonas</taxon>
    </lineage>
</organism>
<evidence type="ECO:0000256" key="2">
    <source>
        <dbReference type="SAM" id="SignalP"/>
    </source>
</evidence>
<evidence type="ECO:0008006" key="5">
    <source>
        <dbReference type="Google" id="ProtNLM"/>
    </source>
</evidence>